<sequence>MHSKPRPIRVRVHKDAKMHMRVNLRTQRHLAEKKASEREDVLRASTLARLGNAVLEKRGIKLNPVELRAFHSAIAENILMQPVDFISARGEYIPSLRREKLTQYERNIVNNDTRIMKLLLKLRELNKLKRSRTAKSLHPNESRRRVTKLRTQCKLALDDLIEVSGFADRQREGELVSWQKKWRHLLNQPRNKAYFSEWVRMEITAHPQRYHSRVQKIIGRIFPS</sequence>
<gene>
    <name evidence="1" type="ORF">FJY86_01760</name>
</gene>
<comment type="caution">
    <text evidence="1">The sequence shown here is derived from an EMBL/GenBank/DDBJ whole genome shotgun (WGS) entry which is preliminary data.</text>
</comment>
<organism evidence="1 2">
    <name type="scientific">Candidatus Iainarchaeum sp</name>
    <dbReference type="NCBI Taxonomy" id="3101447"/>
    <lineage>
        <taxon>Archaea</taxon>
        <taxon>Candidatus Iainarchaeota</taxon>
        <taxon>Candidatus Iainarchaeia</taxon>
        <taxon>Candidatus Iainarchaeales</taxon>
        <taxon>Candidatus Iainarchaeaceae</taxon>
        <taxon>Candidatus Iainarchaeum</taxon>
    </lineage>
</organism>
<evidence type="ECO:0000313" key="2">
    <source>
        <dbReference type="Proteomes" id="UP000774699"/>
    </source>
</evidence>
<evidence type="ECO:0000313" key="1">
    <source>
        <dbReference type="EMBL" id="MBM3282050.1"/>
    </source>
</evidence>
<dbReference type="EMBL" id="VGJJ01000008">
    <property type="protein sequence ID" value="MBM3282050.1"/>
    <property type="molecule type" value="Genomic_DNA"/>
</dbReference>
<reference evidence="1" key="1">
    <citation type="submission" date="2019-03" db="EMBL/GenBank/DDBJ databases">
        <title>Lake Tanganyika Metagenome-Assembled Genomes (MAGs).</title>
        <authorList>
            <person name="Tran P."/>
        </authorList>
    </citation>
    <scope>NUCLEOTIDE SEQUENCE</scope>
    <source>
        <strain evidence="1">M_DeepCast_50m_m2_156</strain>
    </source>
</reference>
<protein>
    <submittedName>
        <fullName evidence="1">Uncharacterized protein</fullName>
    </submittedName>
</protein>
<dbReference type="AlphaFoldDB" id="A0A8T4C7Y9"/>
<dbReference type="Proteomes" id="UP000774699">
    <property type="component" value="Unassembled WGS sequence"/>
</dbReference>
<name>A0A8T4C7Y9_9ARCH</name>
<proteinExistence type="predicted"/>
<accession>A0A8T4C7Y9</accession>